<accession>A0A9N8DD01</accession>
<evidence type="ECO:0000256" key="1">
    <source>
        <dbReference type="SAM" id="MobiDB-lite"/>
    </source>
</evidence>
<feature type="compositionally biased region" description="Acidic residues" evidence="1">
    <location>
        <begin position="13"/>
        <end position="30"/>
    </location>
</feature>
<evidence type="ECO:0000313" key="4">
    <source>
        <dbReference type="Proteomes" id="UP001153069"/>
    </source>
</evidence>
<dbReference type="Pfam" id="PF00651">
    <property type="entry name" value="BTB"/>
    <property type="match status" value="1"/>
</dbReference>
<organism evidence="3 4">
    <name type="scientific">Seminavis robusta</name>
    <dbReference type="NCBI Taxonomy" id="568900"/>
    <lineage>
        <taxon>Eukaryota</taxon>
        <taxon>Sar</taxon>
        <taxon>Stramenopiles</taxon>
        <taxon>Ochrophyta</taxon>
        <taxon>Bacillariophyta</taxon>
        <taxon>Bacillariophyceae</taxon>
        <taxon>Bacillariophycidae</taxon>
        <taxon>Naviculales</taxon>
        <taxon>Naviculaceae</taxon>
        <taxon>Seminavis</taxon>
    </lineage>
</organism>
<dbReference type="Gene3D" id="3.30.710.10">
    <property type="entry name" value="Potassium Channel Kv1.1, Chain A"/>
    <property type="match status" value="1"/>
</dbReference>
<dbReference type="Proteomes" id="UP001153069">
    <property type="component" value="Unassembled WGS sequence"/>
</dbReference>
<evidence type="ECO:0000259" key="2">
    <source>
        <dbReference type="Pfam" id="PF00651"/>
    </source>
</evidence>
<feature type="domain" description="BTB" evidence="2">
    <location>
        <begin position="56"/>
        <end position="100"/>
    </location>
</feature>
<proteinExistence type="predicted"/>
<reference evidence="3" key="1">
    <citation type="submission" date="2020-06" db="EMBL/GenBank/DDBJ databases">
        <authorList>
            <consortium name="Plant Systems Biology data submission"/>
        </authorList>
    </citation>
    <scope>NUCLEOTIDE SEQUENCE</scope>
    <source>
        <strain evidence="3">D6</strain>
    </source>
</reference>
<evidence type="ECO:0000313" key="3">
    <source>
        <dbReference type="EMBL" id="CAB9498245.1"/>
    </source>
</evidence>
<sequence>MSVSNGTSRVHDEDEDEDDVEDVSDSEDSECDHDLLVAEIQAASNKRRRVNVSIRSDVIVVVGNQEFAEESRSLSSWSDYFNAALQGGYKESSTRRLELPSHLSDPEEWTLVKALTLPFATAKLTKANVWKILPWFDFLGVPRGIDAVDRLALELVPEWGFADMVDFLALCLQHSLPKATKESLKKI</sequence>
<dbReference type="AlphaFoldDB" id="A0A9N8DD01"/>
<dbReference type="InterPro" id="IPR011333">
    <property type="entry name" value="SKP1/BTB/POZ_sf"/>
</dbReference>
<feature type="region of interest" description="Disordered" evidence="1">
    <location>
        <begin position="1"/>
        <end position="30"/>
    </location>
</feature>
<protein>
    <recommendedName>
        <fullName evidence="2">BTB domain-containing protein</fullName>
    </recommendedName>
</protein>
<name>A0A9N8DD01_9STRA</name>
<dbReference type="SUPFAM" id="SSF54695">
    <property type="entry name" value="POZ domain"/>
    <property type="match status" value="1"/>
</dbReference>
<dbReference type="OrthoDB" id="6500128at2759"/>
<gene>
    <name evidence="3" type="ORF">SEMRO_34_G021780.2</name>
</gene>
<comment type="caution">
    <text evidence="3">The sequence shown here is derived from an EMBL/GenBank/DDBJ whole genome shotgun (WGS) entry which is preliminary data.</text>
</comment>
<dbReference type="EMBL" id="CAICTM010000034">
    <property type="protein sequence ID" value="CAB9498245.1"/>
    <property type="molecule type" value="Genomic_DNA"/>
</dbReference>
<dbReference type="InterPro" id="IPR000210">
    <property type="entry name" value="BTB/POZ_dom"/>
</dbReference>
<keyword evidence="4" id="KW-1185">Reference proteome</keyword>